<sequence>MKLIQTLVFAENELELNAVFSELKDDQTNYTKNSMLRKSEWSICLRKRLLTRDVLAKKATTVNLATITQDSGEPFKFYVPSRKEKGTIYVVNSSIGMRACPAGENGNSCPHQVTVALKYSISNSNFIPTNHIDKYKLVLAIGEHPDLCAEKFADIHQKKFDLTKTAITEPVVVNEIPKYVPLNDEPENIDDEHTDKLETSLDNVIKLHKELSSDIEFWLRSGNPNFIKCYSKYLETYKKL</sequence>
<evidence type="ECO:0000313" key="2">
    <source>
        <dbReference type="Proteomes" id="UP001152795"/>
    </source>
</evidence>
<dbReference type="EMBL" id="CACRXK020000129">
    <property type="protein sequence ID" value="CAB3978616.1"/>
    <property type="molecule type" value="Genomic_DNA"/>
</dbReference>
<dbReference type="PANTHER" id="PTHR35385">
    <property type="entry name" value="PROTEIN B, PUTATIVE-RELATED-RELATED"/>
    <property type="match status" value="1"/>
</dbReference>
<dbReference type="AlphaFoldDB" id="A0A7D9D828"/>
<reference evidence="1" key="1">
    <citation type="submission" date="2020-04" db="EMBL/GenBank/DDBJ databases">
        <authorList>
            <person name="Alioto T."/>
            <person name="Alioto T."/>
            <person name="Gomez Garrido J."/>
        </authorList>
    </citation>
    <scope>NUCLEOTIDE SEQUENCE</scope>
    <source>
        <strain evidence="1">A484AB</strain>
    </source>
</reference>
<keyword evidence="2" id="KW-1185">Reference proteome</keyword>
<organism evidence="1 2">
    <name type="scientific">Paramuricea clavata</name>
    <name type="common">Red gorgonian</name>
    <name type="synonym">Violescent sea-whip</name>
    <dbReference type="NCBI Taxonomy" id="317549"/>
    <lineage>
        <taxon>Eukaryota</taxon>
        <taxon>Metazoa</taxon>
        <taxon>Cnidaria</taxon>
        <taxon>Anthozoa</taxon>
        <taxon>Octocorallia</taxon>
        <taxon>Malacalcyonacea</taxon>
        <taxon>Plexauridae</taxon>
        <taxon>Paramuricea</taxon>
    </lineage>
</organism>
<comment type="caution">
    <text evidence="1">The sequence shown here is derived from an EMBL/GenBank/DDBJ whole genome shotgun (WGS) entry which is preliminary data.</text>
</comment>
<proteinExistence type="predicted"/>
<gene>
    <name evidence="1" type="ORF">PACLA_8A058025</name>
</gene>
<accession>A0A7D9D828</accession>
<dbReference type="Proteomes" id="UP001152795">
    <property type="component" value="Unassembled WGS sequence"/>
</dbReference>
<name>A0A7D9D828_PARCT</name>
<evidence type="ECO:0000313" key="1">
    <source>
        <dbReference type="EMBL" id="CAB3978616.1"/>
    </source>
</evidence>
<protein>
    <submittedName>
        <fullName evidence="1">Uncharacterized protein</fullName>
    </submittedName>
</protein>
<dbReference type="PANTHER" id="PTHR35385:SF2">
    <property type="entry name" value="PROTEIN B, PUTATIVE-RELATED"/>
    <property type="match status" value="1"/>
</dbReference>